<dbReference type="AlphaFoldDB" id="A0A6B2NSJ0"/>
<accession>A0A6B2NSJ0</accession>
<evidence type="ECO:0000313" key="1">
    <source>
        <dbReference type="EMBL" id="NDW45567.1"/>
    </source>
</evidence>
<name>A0A6B2NSJ0_9RHOB</name>
<protein>
    <submittedName>
        <fullName evidence="1">Uncharacterized protein</fullName>
    </submittedName>
</protein>
<gene>
    <name evidence="1" type="ORF">G0P99_11405</name>
</gene>
<dbReference type="RefSeq" id="WP_164129850.1">
    <property type="nucleotide sequence ID" value="NZ_JAAGOX010000016.1"/>
</dbReference>
<sequence>MYKRIYAAVPKIRVAPKIFHRTETRVRVSTFSPTVSAIVGQWFDTGIPDIGIGSQIELGIKGMANYFLF</sequence>
<reference evidence="1" key="1">
    <citation type="submission" date="2020-02" db="EMBL/GenBank/DDBJ databases">
        <title>Delineation of the pyrene-degrading pathway in Roseobacter clade bacteria by genomic analysis.</title>
        <authorList>
            <person name="Zhou H."/>
            <person name="Wang H."/>
        </authorList>
    </citation>
    <scope>NUCLEOTIDE SEQUENCE</scope>
    <source>
        <strain evidence="1">PrR005</strain>
    </source>
</reference>
<organism evidence="1">
    <name type="scientific">Ruegeria sp. PrR005</name>
    <dbReference type="NCBI Taxonomy" id="2706882"/>
    <lineage>
        <taxon>Bacteria</taxon>
        <taxon>Pseudomonadati</taxon>
        <taxon>Pseudomonadota</taxon>
        <taxon>Alphaproteobacteria</taxon>
        <taxon>Rhodobacterales</taxon>
        <taxon>Roseobacteraceae</taxon>
        <taxon>Ruegeria</taxon>
    </lineage>
</organism>
<dbReference type="EMBL" id="JAAGOX010000016">
    <property type="protein sequence ID" value="NDW45567.1"/>
    <property type="molecule type" value="Genomic_DNA"/>
</dbReference>
<comment type="caution">
    <text evidence="1">The sequence shown here is derived from an EMBL/GenBank/DDBJ whole genome shotgun (WGS) entry which is preliminary data.</text>
</comment>
<proteinExistence type="predicted"/>